<dbReference type="AlphaFoldDB" id="A0A8C6FXA2"/>
<name>A0A8C6FXA2_MOSMO</name>
<sequence length="56" mass="6423">MAKSKNHTTHNQSRKWHRNGIKKPRSQRYESLKGVSALNHMSVSVGSSCMDRVFHS</sequence>
<protein>
    <recommendedName>
        <fullName evidence="4">60S ribosomal protein L29</fullName>
    </recommendedName>
</protein>
<evidence type="ECO:0000313" key="6">
    <source>
        <dbReference type="Ensembl" id="ENSMMSP00000030384.1"/>
    </source>
</evidence>
<dbReference type="PANTHER" id="PTHR12884:SF0">
    <property type="entry name" value="60S RIBOSOMAL PROTEIN L29"/>
    <property type="match status" value="1"/>
</dbReference>
<dbReference type="Gene3D" id="6.10.140.1730">
    <property type="match status" value="1"/>
</dbReference>
<organism evidence="6 7">
    <name type="scientific">Moschus moschiferus</name>
    <name type="common">Siberian musk deer</name>
    <name type="synonym">Moschus sibiricus</name>
    <dbReference type="NCBI Taxonomy" id="68415"/>
    <lineage>
        <taxon>Eukaryota</taxon>
        <taxon>Metazoa</taxon>
        <taxon>Chordata</taxon>
        <taxon>Craniata</taxon>
        <taxon>Vertebrata</taxon>
        <taxon>Euteleostomi</taxon>
        <taxon>Mammalia</taxon>
        <taxon>Eutheria</taxon>
        <taxon>Laurasiatheria</taxon>
        <taxon>Artiodactyla</taxon>
        <taxon>Ruminantia</taxon>
        <taxon>Pecora</taxon>
        <taxon>Moschidae</taxon>
        <taxon>Moschus</taxon>
    </lineage>
</organism>
<dbReference type="GO" id="GO:0003735">
    <property type="term" value="F:structural constituent of ribosome"/>
    <property type="evidence" value="ECO:0007669"/>
    <property type="project" value="UniProtKB-UniRule"/>
</dbReference>
<evidence type="ECO:0000256" key="2">
    <source>
        <dbReference type="ARBA" id="ARBA00022980"/>
    </source>
</evidence>
<dbReference type="Pfam" id="PF01779">
    <property type="entry name" value="Ribosomal_L29e"/>
    <property type="match status" value="1"/>
</dbReference>
<evidence type="ECO:0000256" key="1">
    <source>
        <dbReference type="ARBA" id="ARBA00010247"/>
    </source>
</evidence>
<comment type="similarity">
    <text evidence="1 4">Belongs to the eukaryotic ribosomal protein eL29 family.</text>
</comment>
<evidence type="ECO:0000256" key="3">
    <source>
        <dbReference type="ARBA" id="ARBA00023274"/>
    </source>
</evidence>
<dbReference type="InterPro" id="IPR002673">
    <property type="entry name" value="Ribosomal_eL29"/>
</dbReference>
<dbReference type="PANTHER" id="PTHR12884">
    <property type="entry name" value="60S RIBOSOMAL PROTEIN L29"/>
    <property type="match status" value="1"/>
</dbReference>
<proteinExistence type="inferred from homology"/>
<evidence type="ECO:0000313" key="7">
    <source>
        <dbReference type="Proteomes" id="UP000694544"/>
    </source>
</evidence>
<dbReference type="GO" id="GO:0002181">
    <property type="term" value="P:cytoplasmic translation"/>
    <property type="evidence" value="ECO:0007669"/>
    <property type="project" value="TreeGrafter"/>
</dbReference>
<dbReference type="Proteomes" id="UP000694544">
    <property type="component" value="Unplaced"/>
</dbReference>
<feature type="compositionally biased region" description="Basic residues" evidence="5">
    <location>
        <begin position="1"/>
        <end position="26"/>
    </location>
</feature>
<evidence type="ECO:0000256" key="5">
    <source>
        <dbReference type="SAM" id="MobiDB-lite"/>
    </source>
</evidence>
<evidence type="ECO:0000256" key="4">
    <source>
        <dbReference type="RuleBase" id="RU364026"/>
    </source>
</evidence>
<dbReference type="GO" id="GO:0022625">
    <property type="term" value="C:cytosolic large ribosomal subunit"/>
    <property type="evidence" value="ECO:0007669"/>
    <property type="project" value="TreeGrafter"/>
</dbReference>
<accession>A0A8C6FXA2</accession>
<keyword evidence="7" id="KW-1185">Reference proteome</keyword>
<reference evidence="6" key="1">
    <citation type="submission" date="2025-08" db="UniProtKB">
        <authorList>
            <consortium name="Ensembl"/>
        </authorList>
    </citation>
    <scope>IDENTIFICATION</scope>
</reference>
<dbReference type="Ensembl" id="ENSMMST00000033449.1">
    <property type="protein sequence ID" value="ENSMMSP00000030384.1"/>
    <property type="gene ID" value="ENSMMSG00000022684.1"/>
</dbReference>
<keyword evidence="2 4" id="KW-0689">Ribosomal protein</keyword>
<dbReference type="GeneTree" id="ENSGT00390000007084"/>
<reference evidence="6" key="2">
    <citation type="submission" date="2025-09" db="UniProtKB">
        <authorList>
            <consortium name="Ensembl"/>
        </authorList>
    </citation>
    <scope>IDENTIFICATION</scope>
</reference>
<feature type="region of interest" description="Disordered" evidence="5">
    <location>
        <begin position="1"/>
        <end position="27"/>
    </location>
</feature>
<keyword evidence="3 4" id="KW-0687">Ribonucleoprotein</keyword>